<evidence type="ECO:0000256" key="8">
    <source>
        <dbReference type="ARBA" id="ARBA00023170"/>
    </source>
</evidence>
<name>A0A671UTZ3_SPAAU</name>
<reference evidence="13" key="1">
    <citation type="submission" date="2021-04" db="EMBL/GenBank/DDBJ databases">
        <authorList>
            <consortium name="Wellcome Sanger Institute Data Sharing"/>
        </authorList>
    </citation>
    <scope>NUCLEOTIDE SEQUENCE [LARGE SCALE GENOMIC DNA]</scope>
</reference>
<sequence length="301" mass="33686">MPPPHFCLGSISLSCIKFFRGEVGGNVTIQCPSIKHKSITFFYFQRGDIFINGYFAAKPIPDNMRWENTRVDNDSTTVHMYNLNISHIGTYKCIIQYTDRTETFENVYLSVTATYSKPELTIVCSDDSPTCLATCTSHGGYPRSNMDWRVPRSQMWRLVNKSEMEDRNTLMFNSSSTASFNCSEGELMFSCTVGKGKVPPPPGEHVVLAAIIVIGVSVLAIFVASLLYWKHKRRQRGKDRNSHSVTLLHTCISLKQNKDASNDSTVMSRKLTAVSPLAFRSNSSKREAGVERKRTGGVSGR</sequence>
<evidence type="ECO:0000256" key="11">
    <source>
        <dbReference type="SAM" id="MobiDB-lite"/>
    </source>
</evidence>
<evidence type="ECO:0000313" key="13">
    <source>
        <dbReference type="Ensembl" id="ENSSAUP00010017413.1"/>
    </source>
</evidence>
<dbReference type="SUPFAM" id="SSF48726">
    <property type="entry name" value="Immunoglobulin"/>
    <property type="match status" value="1"/>
</dbReference>
<dbReference type="GeneTree" id="ENSGT00530000067879"/>
<keyword evidence="2" id="KW-1003">Cell membrane</keyword>
<keyword evidence="3 12" id="KW-0812">Transmembrane</keyword>
<evidence type="ECO:0000256" key="6">
    <source>
        <dbReference type="ARBA" id="ARBA00023136"/>
    </source>
</evidence>
<evidence type="ECO:0000256" key="7">
    <source>
        <dbReference type="ARBA" id="ARBA00023157"/>
    </source>
</evidence>
<evidence type="ECO:0000313" key="14">
    <source>
        <dbReference type="Proteomes" id="UP000472265"/>
    </source>
</evidence>
<dbReference type="PANTHER" id="PTHR25466">
    <property type="entry name" value="T-LYMPHOCYTE ACTIVATION ANTIGEN"/>
    <property type="match status" value="1"/>
</dbReference>
<evidence type="ECO:0000256" key="12">
    <source>
        <dbReference type="SAM" id="Phobius"/>
    </source>
</evidence>
<dbReference type="GO" id="GO:0071222">
    <property type="term" value="P:cellular response to lipopolysaccharide"/>
    <property type="evidence" value="ECO:0007669"/>
    <property type="project" value="TreeGrafter"/>
</dbReference>
<dbReference type="InterPro" id="IPR013783">
    <property type="entry name" value="Ig-like_fold"/>
</dbReference>
<dbReference type="GO" id="GO:0006955">
    <property type="term" value="P:immune response"/>
    <property type="evidence" value="ECO:0007669"/>
    <property type="project" value="TreeGrafter"/>
</dbReference>
<evidence type="ECO:0000256" key="3">
    <source>
        <dbReference type="ARBA" id="ARBA00022692"/>
    </source>
</evidence>
<feature type="compositionally biased region" description="Basic and acidic residues" evidence="11">
    <location>
        <begin position="284"/>
        <end position="294"/>
    </location>
</feature>
<keyword evidence="9" id="KW-0325">Glycoprotein</keyword>
<reference evidence="13" key="2">
    <citation type="submission" date="2025-08" db="UniProtKB">
        <authorList>
            <consortium name="Ensembl"/>
        </authorList>
    </citation>
    <scope>IDENTIFICATION</scope>
</reference>
<feature type="transmembrane region" description="Helical" evidence="12">
    <location>
        <begin position="206"/>
        <end position="229"/>
    </location>
</feature>
<keyword evidence="6 12" id="KW-0472">Membrane</keyword>
<organism evidence="13 14">
    <name type="scientific">Sparus aurata</name>
    <name type="common">Gilthead sea bream</name>
    <dbReference type="NCBI Taxonomy" id="8175"/>
    <lineage>
        <taxon>Eukaryota</taxon>
        <taxon>Metazoa</taxon>
        <taxon>Chordata</taxon>
        <taxon>Craniata</taxon>
        <taxon>Vertebrata</taxon>
        <taxon>Euteleostomi</taxon>
        <taxon>Actinopterygii</taxon>
        <taxon>Neopterygii</taxon>
        <taxon>Teleostei</taxon>
        <taxon>Neoteleostei</taxon>
        <taxon>Acanthomorphata</taxon>
        <taxon>Eupercaria</taxon>
        <taxon>Spariformes</taxon>
        <taxon>Sparidae</taxon>
        <taxon>Sparus</taxon>
    </lineage>
</organism>
<keyword evidence="5 12" id="KW-1133">Transmembrane helix</keyword>
<evidence type="ECO:0008006" key="15">
    <source>
        <dbReference type="Google" id="ProtNLM"/>
    </source>
</evidence>
<dbReference type="PANTHER" id="PTHR25466:SF2">
    <property type="entry name" value="T-LYMPHOCYTE ACTIVATION ANTIGEN CD86"/>
    <property type="match status" value="1"/>
</dbReference>
<dbReference type="Ensembl" id="ENSSAUT00010018420.1">
    <property type="protein sequence ID" value="ENSSAUP00010017413.1"/>
    <property type="gene ID" value="ENSSAUG00010007949.1"/>
</dbReference>
<dbReference type="GO" id="GO:0042130">
    <property type="term" value="P:negative regulation of T cell proliferation"/>
    <property type="evidence" value="ECO:0007669"/>
    <property type="project" value="TreeGrafter"/>
</dbReference>
<evidence type="ECO:0000256" key="10">
    <source>
        <dbReference type="ARBA" id="ARBA00023319"/>
    </source>
</evidence>
<evidence type="ECO:0000256" key="1">
    <source>
        <dbReference type="ARBA" id="ARBA00004251"/>
    </source>
</evidence>
<keyword evidence="10" id="KW-0393">Immunoglobulin domain</keyword>
<accession>A0A671UTZ3</accession>
<evidence type="ECO:0000256" key="4">
    <source>
        <dbReference type="ARBA" id="ARBA00022729"/>
    </source>
</evidence>
<keyword evidence="7" id="KW-1015">Disulfide bond</keyword>
<dbReference type="GO" id="GO:0042102">
    <property type="term" value="P:positive regulation of T cell proliferation"/>
    <property type="evidence" value="ECO:0007669"/>
    <property type="project" value="TreeGrafter"/>
</dbReference>
<dbReference type="GO" id="GO:0007166">
    <property type="term" value="P:cell surface receptor signaling pathway"/>
    <property type="evidence" value="ECO:0007669"/>
    <property type="project" value="TreeGrafter"/>
</dbReference>
<dbReference type="GO" id="GO:0009897">
    <property type="term" value="C:external side of plasma membrane"/>
    <property type="evidence" value="ECO:0007669"/>
    <property type="project" value="TreeGrafter"/>
</dbReference>
<dbReference type="InterPro" id="IPR051713">
    <property type="entry name" value="T-cell_Activation_Regulation"/>
</dbReference>
<keyword evidence="14" id="KW-1185">Reference proteome</keyword>
<evidence type="ECO:0000256" key="2">
    <source>
        <dbReference type="ARBA" id="ARBA00022475"/>
    </source>
</evidence>
<dbReference type="Gene3D" id="2.60.40.10">
    <property type="entry name" value="Immunoglobulins"/>
    <property type="match status" value="2"/>
</dbReference>
<keyword evidence="8" id="KW-0675">Receptor</keyword>
<dbReference type="AlphaFoldDB" id="A0A671UTZ3"/>
<protein>
    <recommendedName>
        <fullName evidence="15">Ig-like domain-containing protein</fullName>
    </recommendedName>
</protein>
<evidence type="ECO:0000256" key="9">
    <source>
        <dbReference type="ARBA" id="ARBA00023180"/>
    </source>
</evidence>
<evidence type="ECO:0000256" key="5">
    <source>
        <dbReference type="ARBA" id="ARBA00022989"/>
    </source>
</evidence>
<feature type="region of interest" description="Disordered" evidence="11">
    <location>
        <begin position="277"/>
        <end position="301"/>
    </location>
</feature>
<dbReference type="Proteomes" id="UP000472265">
    <property type="component" value="Chromosome 2"/>
</dbReference>
<comment type="subcellular location">
    <subcellularLocation>
        <location evidence="1">Cell membrane</location>
        <topology evidence="1">Single-pass type I membrane protein</topology>
    </subcellularLocation>
</comment>
<proteinExistence type="predicted"/>
<reference evidence="13" key="3">
    <citation type="submission" date="2025-09" db="UniProtKB">
        <authorList>
            <consortium name="Ensembl"/>
        </authorList>
    </citation>
    <scope>IDENTIFICATION</scope>
</reference>
<keyword evidence="4" id="KW-0732">Signal</keyword>
<dbReference type="InterPro" id="IPR036179">
    <property type="entry name" value="Ig-like_dom_sf"/>
</dbReference>
<dbReference type="GO" id="GO:0031295">
    <property type="term" value="P:T cell costimulation"/>
    <property type="evidence" value="ECO:0007669"/>
    <property type="project" value="TreeGrafter"/>
</dbReference>